<protein>
    <submittedName>
        <fullName evidence="1">Uncharacterized protein</fullName>
    </submittedName>
</protein>
<evidence type="ECO:0000313" key="3">
    <source>
        <dbReference type="Proteomes" id="UP000663829"/>
    </source>
</evidence>
<dbReference type="Proteomes" id="UP000663829">
    <property type="component" value="Unassembled WGS sequence"/>
</dbReference>
<name>A0A814NCP0_9BILA</name>
<sequence>MNRARKKLVRETVGILKKLHPDWGAKRILSDIKPMLEREQIPYSTSNSLLQNIKYQLKKFRETGTTTLRRSGSGRPPTKSSKQLSIKLKRLVLNKRRRSPRKVAPNVDASVLTALRNLKKFAKPHRRKTTTKITNEHLMKRKKFALWLKRHWKLNPHDRSSKWQRLVNTYFSKPFRLTPELTSKNDIIWSTSRQDADKHGGYHGREKFSPGIMLWGGISWNGLIPPEAPVFIDKFLDGYQWPKRAKKTINGARYADLISTIGYPSLMKKYRNRVPIFQDDAASIHRTPIVLQQIDALFNERIPVDVQSPKFDDIWAIETVWRIIREKLLDVKYSNIDQLKRQIKKLLAIIFVLAMSTNNLIKGQTNFFVY</sequence>
<accession>A0A814NCP0</accession>
<organism evidence="1 3">
    <name type="scientific">Didymodactylos carnosus</name>
    <dbReference type="NCBI Taxonomy" id="1234261"/>
    <lineage>
        <taxon>Eukaryota</taxon>
        <taxon>Metazoa</taxon>
        <taxon>Spiralia</taxon>
        <taxon>Gnathifera</taxon>
        <taxon>Rotifera</taxon>
        <taxon>Eurotatoria</taxon>
        <taxon>Bdelloidea</taxon>
        <taxon>Philodinida</taxon>
        <taxon>Philodinidae</taxon>
        <taxon>Didymodactylos</taxon>
    </lineage>
</organism>
<dbReference type="OrthoDB" id="10116876at2759"/>
<dbReference type="Proteomes" id="UP000681722">
    <property type="component" value="Unassembled WGS sequence"/>
</dbReference>
<dbReference type="InterPro" id="IPR036397">
    <property type="entry name" value="RNaseH_sf"/>
</dbReference>
<dbReference type="Gene3D" id="3.30.420.10">
    <property type="entry name" value="Ribonuclease H-like superfamily/Ribonuclease H"/>
    <property type="match status" value="1"/>
</dbReference>
<dbReference type="GO" id="GO:0003676">
    <property type="term" value="F:nucleic acid binding"/>
    <property type="evidence" value="ECO:0007669"/>
    <property type="project" value="InterPro"/>
</dbReference>
<dbReference type="EMBL" id="CAJNOQ010005215">
    <property type="protein sequence ID" value="CAF1090334.1"/>
    <property type="molecule type" value="Genomic_DNA"/>
</dbReference>
<dbReference type="AlphaFoldDB" id="A0A814NCP0"/>
<evidence type="ECO:0000313" key="1">
    <source>
        <dbReference type="EMBL" id="CAF1090334.1"/>
    </source>
</evidence>
<proteinExistence type="predicted"/>
<comment type="caution">
    <text evidence="1">The sequence shown here is derived from an EMBL/GenBank/DDBJ whole genome shotgun (WGS) entry which is preliminary data.</text>
</comment>
<reference evidence="1" key="1">
    <citation type="submission" date="2021-02" db="EMBL/GenBank/DDBJ databases">
        <authorList>
            <person name="Nowell W R."/>
        </authorList>
    </citation>
    <scope>NUCLEOTIDE SEQUENCE</scope>
</reference>
<evidence type="ECO:0000313" key="2">
    <source>
        <dbReference type="EMBL" id="CAF3855909.1"/>
    </source>
</evidence>
<keyword evidence="3" id="KW-1185">Reference proteome</keyword>
<dbReference type="EMBL" id="CAJOBC010005216">
    <property type="protein sequence ID" value="CAF3855909.1"/>
    <property type="molecule type" value="Genomic_DNA"/>
</dbReference>
<gene>
    <name evidence="1" type="ORF">GPM918_LOCUS18225</name>
    <name evidence="2" type="ORF">SRO942_LOCUS18225</name>
</gene>